<evidence type="ECO:0000313" key="7">
    <source>
        <dbReference type="EMBL" id="KAB4257254.1"/>
    </source>
</evidence>
<dbReference type="SUPFAM" id="SSF56954">
    <property type="entry name" value="Outer membrane efflux proteins (OEP)"/>
    <property type="match status" value="1"/>
</dbReference>
<keyword evidence="2" id="KW-1134">Transmembrane beta strand</keyword>
<comment type="subcellular location">
    <subcellularLocation>
        <location evidence="1">Cell outer membrane</location>
    </subcellularLocation>
</comment>
<evidence type="ECO:0000256" key="4">
    <source>
        <dbReference type="ARBA" id="ARBA00023136"/>
    </source>
</evidence>
<gene>
    <name evidence="7" type="ORF">GAP48_05700</name>
</gene>
<dbReference type="AlphaFoldDB" id="A0A6I0LGE0"/>
<feature type="coiled-coil region" evidence="6">
    <location>
        <begin position="84"/>
        <end position="111"/>
    </location>
</feature>
<dbReference type="Gene3D" id="1.20.1600.10">
    <property type="entry name" value="Outer membrane efflux proteins (OEP)"/>
    <property type="match status" value="1"/>
</dbReference>
<keyword evidence="5" id="KW-0998">Cell outer membrane</keyword>
<evidence type="ECO:0000256" key="6">
    <source>
        <dbReference type="SAM" id="Coils"/>
    </source>
</evidence>
<evidence type="ECO:0000256" key="2">
    <source>
        <dbReference type="ARBA" id="ARBA00022452"/>
    </source>
</evidence>
<dbReference type="PANTHER" id="PTHR30026">
    <property type="entry name" value="OUTER MEMBRANE PROTEIN TOLC"/>
    <property type="match status" value="1"/>
</dbReference>
<evidence type="ECO:0000313" key="8">
    <source>
        <dbReference type="Proteomes" id="UP000487989"/>
    </source>
</evidence>
<protein>
    <submittedName>
        <fullName evidence="7">TolC family protein</fullName>
    </submittedName>
</protein>
<reference evidence="7 8" key="1">
    <citation type="journal article" date="2019" name="Nat. Med.">
        <title>A library of human gut bacterial isolates paired with longitudinal multiomics data enables mechanistic microbiome research.</title>
        <authorList>
            <person name="Poyet M."/>
            <person name="Groussin M."/>
            <person name="Gibbons S.M."/>
            <person name="Avila-Pacheco J."/>
            <person name="Jiang X."/>
            <person name="Kearney S.M."/>
            <person name="Perrotta A.R."/>
            <person name="Berdy B."/>
            <person name="Zhao S."/>
            <person name="Lieberman T.D."/>
            <person name="Swanson P.K."/>
            <person name="Smith M."/>
            <person name="Roesemann S."/>
            <person name="Alexander J.E."/>
            <person name="Rich S.A."/>
            <person name="Livny J."/>
            <person name="Vlamakis H."/>
            <person name="Clish C."/>
            <person name="Bullock K."/>
            <person name="Deik A."/>
            <person name="Scott J."/>
            <person name="Pierce K.A."/>
            <person name="Xavier R.J."/>
            <person name="Alm E.J."/>
        </authorList>
    </citation>
    <scope>NUCLEOTIDE SEQUENCE [LARGE SCALE GENOMIC DNA]</scope>
    <source>
        <strain evidence="7 8">BIOML-A3</strain>
    </source>
</reference>
<dbReference type="Proteomes" id="UP000487989">
    <property type="component" value="Unassembled WGS sequence"/>
</dbReference>
<dbReference type="GO" id="GO:0009279">
    <property type="term" value="C:cell outer membrane"/>
    <property type="evidence" value="ECO:0007669"/>
    <property type="project" value="UniProtKB-SubCell"/>
</dbReference>
<dbReference type="GO" id="GO:0015562">
    <property type="term" value="F:efflux transmembrane transporter activity"/>
    <property type="evidence" value="ECO:0007669"/>
    <property type="project" value="InterPro"/>
</dbReference>
<accession>A0A6I0LGE0</accession>
<organism evidence="7 8">
    <name type="scientific">Bacteroides uniformis</name>
    <dbReference type="NCBI Taxonomy" id="820"/>
    <lineage>
        <taxon>Bacteria</taxon>
        <taxon>Pseudomonadati</taxon>
        <taxon>Bacteroidota</taxon>
        <taxon>Bacteroidia</taxon>
        <taxon>Bacteroidales</taxon>
        <taxon>Bacteroidaceae</taxon>
        <taxon>Bacteroides</taxon>
    </lineage>
</organism>
<dbReference type="GO" id="GO:0015288">
    <property type="term" value="F:porin activity"/>
    <property type="evidence" value="ECO:0007669"/>
    <property type="project" value="TreeGrafter"/>
</dbReference>
<proteinExistence type="predicted"/>
<dbReference type="RefSeq" id="WP_151882001.1">
    <property type="nucleotide sequence ID" value="NZ_WCTH01000036.1"/>
</dbReference>
<dbReference type="EMBL" id="WCTJ01000006">
    <property type="protein sequence ID" value="KAB4257254.1"/>
    <property type="molecule type" value="Genomic_DNA"/>
</dbReference>
<dbReference type="PANTHER" id="PTHR30026:SF20">
    <property type="entry name" value="OUTER MEMBRANE PROTEIN TOLC"/>
    <property type="match status" value="1"/>
</dbReference>
<keyword evidence="6" id="KW-0175">Coiled coil</keyword>
<comment type="caution">
    <text evidence="7">The sequence shown here is derived from an EMBL/GenBank/DDBJ whole genome shotgun (WGS) entry which is preliminary data.</text>
</comment>
<keyword evidence="3" id="KW-0812">Transmembrane</keyword>
<name>A0A6I0LGE0_BACUN</name>
<evidence type="ECO:0000256" key="3">
    <source>
        <dbReference type="ARBA" id="ARBA00022692"/>
    </source>
</evidence>
<keyword evidence="4" id="KW-0472">Membrane</keyword>
<sequence length="283" mass="32645">MALEMIKRYIRSIIYDVVLLGLLGMPLSVAAQQEMTREERIKALERLKMEDEKFEVNTLESTAPKTLTELERLELPPLSVFLDAVIENATVKRAQSQVEQVKNEYRLQKRDWLNYIRLNGNYSYGRYNIIGNASDEFTPMYQTTMSSAQHNFNVGASIGVSLGDIFNRPTKLKNYRYQIEQLQYSQEEVMEERRLRVLEAYNAVTEQLATIKAKAETAALYNAQMKICEYNFINGTMDITDLSMERSRRSGAVTAYEQARVALHNSIILLEMLTNVKIIKDKL</sequence>
<dbReference type="InterPro" id="IPR051906">
    <property type="entry name" value="TolC-like"/>
</dbReference>
<evidence type="ECO:0000256" key="5">
    <source>
        <dbReference type="ARBA" id="ARBA00023237"/>
    </source>
</evidence>
<evidence type="ECO:0000256" key="1">
    <source>
        <dbReference type="ARBA" id="ARBA00004442"/>
    </source>
</evidence>
<dbReference type="GO" id="GO:1990281">
    <property type="term" value="C:efflux pump complex"/>
    <property type="evidence" value="ECO:0007669"/>
    <property type="project" value="TreeGrafter"/>
</dbReference>